<dbReference type="PANTHER" id="PTHR43289">
    <property type="entry name" value="MITOGEN-ACTIVATED PROTEIN KINASE KINASE KINASE 20-RELATED"/>
    <property type="match status" value="1"/>
</dbReference>
<keyword evidence="3" id="KW-0418">Kinase</keyword>
<accession>A0A919US82</accession>
<reference evidence="7" key="1">
    <citation type="submission" date="2021-01" db="EMBL/GenBank/DDBJ databases">
        <title>Whole genome shotgun sequence of Acrocarpospora phusangensis NBRC 108782.</title>
        <authorList>
            <person name="Komaki H."/>
            <person name="Tamura T."/>
        </authorList>
    </citation>
    <scope>NUCLEOTIDE SEQUENCE</scope>
    <source>
        <strain evidence="7">NBRC 108782</strain>
    </source>
</reference>
<dbReference type="InterPro" id="IPR011009">
    <property type="entry name" value="Kinase-like_dom_sf"/>
</dbReference>
<dbReference type="GO" id="GO:0005524">
    <property type="term" value="F:ATP binding"/>
    <property type="evidence" value="ECO:0007669"/>
    <property type="project" value="UniProtKB-KW"/>
</dbReference>
<evidence type="ECO:0000256" key="4">
    <source>
        <dbReference type="ARBA" id="ARBA00022840"/>
    </source>
</evidence>
<dbReference type="Gene3D" id="1.10.510.10">
    <property type="entry name" value="Transferase(Phosphotransferase) domain 1"/>
    <property type="match status" value="1"/>
</dbReference>
<feature type="compositionally biased region" description="Pro residues" evidence="5">
    <location>
        <begin position="251"/>
        <end position="261"/>
    </location>
</feature>
<evidence type="ECO:0000313" key="7">
    <source>
        <dbReference type="EMBL" id="GIH28877.1"/>
    </source>
</evidence>
<keyword evidence="4" id="KW-0067">ATP-binding</keyword>
<name>A0A919US82_9ACTN</name>
<dbReference type="InterPro" id="IPR011044">
    <property type="entry name" value="Quino_amine_DH_bsu"/>
</dbReference>
<evidence type="ECO:0000256" key="2">
    <source>
        <dbReference type="ARBA" id="ARBA00022741"/>
    </source>
</evidence>
<dbReference type="EMBL" id="BOOA01000099">
    <property type="protein sequence ID" value="GIH28877.1"/>
    <property type="molecule type" value="Genomic_DNA"/>
</dbReference>
<organism evidence="7 8">
    <name type="scientific">Acrocarpospora phusangensis</name>
    <dbReference type="NCBI Taxonomy" id="1070424"/>
    <lineage>
        <taxon>Bacteria</taxon>
        <taxon>Bacillati</taxon>
        <taxon>Actinomycetota</taxon>
        <taxon>Actinomycetes</taxon>
        <taxon>Streptosporangiales</taxon>
        <taxon>Streptosporangiaceae</taxon>
        <taxon>Acrocarpospora</taxon>
    </lineage>
</organism>
<evidence type="ECO:0000256" key="1">
    <source>
        <dbReference type="ARBA" id="ARBA00022679"/>
    </source>
</evidence>
<proteinExistence type="predicted"/>
<dbReference type="RefSeq" id="WP_204045498.1">
    <property type="nucleotide sequence ID" value="NZ_BOOA01000099.1"/>
</dbReference>
<sequence>MSPVVPLEPQERLGPYQLVGRLAEDRVFLADSPSGEQVVLRRLARPLDSRARDAVARIWETAAVGTAHILDVGRDYVVTEYVEGPTLAEEIAGRGPLTGTALHRLAIATATALASLHRAGLHHGRVRPGKVILGPDGPRLLNPDRTRAATAFDDDVWRRPDEDEGPAADVFAWAAVVVFAATGRPPFDEDAERRRSYGAADLGPLTGPLRDLVADCLAQDPADRPTAEETLLRLLGHSGTLDTAMPDPHTPRPVVPPPPARPRSRMPVLIAGAVVLALAAGAAGYFATPRTPRTVTVAATTAPAAAPATAAASAAPSVRPPTPVPTSGVAEVALPDGTGTVYEHPDDPIRLSSYQVTTEDDQRIPYAYTGRGYTKTGNHYDLTVISPDGRWQVTINEFYLSQHERMDVSLTDLKDGTSFTLPTVTTPTTAHYPIWSPDSRTLLLSLWYTETPEKTYPSGFMKVDPVTRKTTVFQTFNADDIAGFLALPANLRGGAMSAYTWTPDGGIASIYVTPEQTYGLRLYDAEGRVLRSMHWVGRVTGRDWFSPSGRLLLTSGCEETFASCLWDARTGERVATVPAREKEHLLGWFDETHLINGRQDGGTYRVEVVDLTGKPVRVLAELRSREDGLAQLFFTPK</sequence>
<dbReference type="InterPro" id="IPR000719">
    <property type="entry name" value="Prot_kinase_dom"/>
</dbReference>
<comment type="caution">
    <text evidence="7">The sequence shown here is derived from an EMBL/GenBank/DDBJ whole genome shotgun (WGS) entry which is preliminary data.</text>
</comment>
<keyword evidence="2" id="KW-0547">Nucleotide-binding</keyword>
<dbReference type="Proteomes" id="UP000640052">
    <property type="component" value="Unassembled WGS sequence"/>
</dbReference>
<gene>
    <name evidence="7" type="ORF">Aph01nite_71870</name>
</gene>
<evidence type="ECO:0000256" key="5">
    <source>
        <dbReference type="SAM" id="MobiDB-lite"/>
    </source>
</evidence>
<protein>
    <recommendedName>
        <fullName evidence="6">Protein kinase domain-containing protein</fullName>
    </recommendedName>
</protein>
<keyword evidence="1" id="KW-0808">Transferase</keyword>
<dbReference type="SUPFAM" id="SSF56112">
    <property type="entry name" value="Protein kinase-like (PK-like)"/>
    <property type="match status" value="1"/>
</dbReference>
<dbReference type="Gene3D" id="2.120.10.30">
    <property type="entry name" value="TolB, C-terminal domain"/>
    <property type="match status" value="1"/>
</dbReference>
<evidence type="ECO:0000256" key="3">
    <source>
        <dbReference type="ARBA" id="ARBA00022777"/>
    </source>
</evidence>
<evidence type="ECO:0000313" key="8">
    <source>
        <dbReference type="Proteomes" id="UP000640052"/>
    </source>
</evidence>
<dbReference type="GO" id="GO:0004674">
    <property type="term" value="F:protein serine/threonine kinase activity"/>
    <property type="evidence" value="ECO:0007669"/>
    <property type="project" value="TreeGrafter"/>
</dbReference>
<dbReference type="PROSITE" id="PS50011">
    <property type="entry name" value="PROTEIN_KINASE_DOM"/>
    <property type="match status" value="1"/>
</dbReference>
<dbReference type="SUPFAM" id="SSF50969">
    <property type="entry name" value="YVTN repeat-like/Quinoprotein amine dehydrogenase"/>
    <property type="match status" value="1"/>
</dbReference>
<dbReference type="AlphaFoldDB" id="A0A919US82"/>
<dbReference type="SMART" id="SM00220">
    <property type="entry name" value="S_TKc"/>
    <property type="match status" value="1"/>
</dbReference>
<dbReference type="PANTHER" id="PTHR43289:SF34">
    <property type="entry name" value="SERINE_THREONINE-PROTEIN KINASE YBDM-RELATED"/>
    <property type="match status" value="1"/>
</dbReference>
<feature type="domain" description="Protein kinase" evidence="6">
    <location>
        <begin position="1"/>
        <end position="240"/>
    </location>
</feature>
<dbReference type="InterPro" id="IPR011042">
    <property type="entry name" value="6-blade_b-propeller_TolB-like"/>
</dbReference>
<evidence type="ECO:0000259" key="6">
    <source>
        <dbReference type="PROSITE" id="PS50011"/>
    </source>
</evidence>
<keyword evidence="8" id="KW-1185">Reference proteome</keyword>
<feature type="region of interest" description="Disordered" evidence="5">
    <location>
        <begin position="241"/>
        <end position="261"/>
    </location>
</feature>